<dbReference type="InterPro" id="IPR006311">
    <property type="entry name" value="TAT_signal"/>
</dbReference>
<keyword evidence="2" id="KW-1185">Reference proteome</keyword>
<dbReference type="InterPro" id="IPR005198">
    <property type="entry name" value="Glyco_hydro_76"/>
</dbReference>
<dbReference type="InterPro" id="IPR008928">
    <property type="entry name" value="6-hairpin_glycosidase_sf"/>
</dbReference>
<dbReference type="InterPro" id="IPR053169">
    <property type="entry name" value="MUG_Protein"/>
</dbReference>
<evidence type="ECO:0008006" key="3">
    <source>
        <dbReference type="Google" id="ProtNLM"/>
    </source>
</evidence>
<dbReference type="PROSITE" id="PS51318">
    <property type="entry name" value="TAT"/>
    <property type="match status" value="1"/>
</dbReference>
<dbReference type="Gene3D" id="1.50.10.20">
    <property type="match status" value="1"/>
</dbReference>
<sequence>MKNLHTRRHLLKTMGSGILACGLSGRSWGQSAESGVYGKRAAEVMAHTHENFWLKKRDLYKGAIDKDDPDFIWGGGVMFSAVVAATRHDPKYKSIMRKYFEGMEVYWDTKVKIPGYEPSPTAGGGNDKYYDDNAWMVIMFLEAYEMSGESRYLKRATEVLEFVMSGWDEVGGGGIWWHEKHTGDSKNTCVNAPAAVGCFRLSKFCEPKEAPKYIADGGKIVKWTTKTLRGGNSLFGDAINVVTGQVNGGQLTYNSAMMLRAYTCLYSLTGEDIYLDEAKKMGVAAKAFTDSKTGQYRDSIKWSHLMVEADLELYRWTKEDYLLKRAKTDCDFHYEAWKKEPAKDLITNGGLARQLWLMADMETAAGRDFWKKSDKLRR</sequence>
<gene>
    <name evidence="1" type="ORF">JIN84_14845</name>
</gene>
<evidence type="ECO:0000313" key="2">
    <source>
        <dbReference type="Proteomes" id="UP000600139"/>
    </source>
</evidence>
<evidence type="ECO:0000313" key="1">
    <source>
        <dbReference type="EMBL" id="MBK1816901.1"/>
    </source>
</evidence>
<dbReference type="PANTHER" id="PTHR47791">
    <property type="entry name" value="MEIOTICALLY UP-REGULATED GENE 191 PROTEIN"/>
    <property type="match status" value="1"/>
</dbReference>
<dbReference type="Proteomes" id="UP000600139">
    <property type="component" value="Unassembled WGS sequence"/>
</dbReference>
<name>A0A934R616_9BACT</name>
<proteinExistence type="predicted"/>
<accession>A0A934R616</accession>
<dbReference type="GO" id="GO:0005975">
    <property type="term" value="P:carbohydrate metabolic process"/>
    <property type="evidence" value="ECO:0007669"/>
    <property type="project" value="InterPro"/>
</dbReference>
<protein>
    <recommendedName>
        <fullName evidence="3">Glycosyl hydrolase family 76</fullName>
    </recommendedName>
</protein>
<reference evidence="1" key="1">
    <citation type="submission" date="2021-01" db="EMBL/GenBank/DDBJ databases">
        <title>Modified the classification status of verrucomicrobia.</title>
        <authorList>
            <person name="Feng X."/>
        </authorList>
    </citation>
    <scope>NUCLEOTIDE SEQUENCE</scope>
    <source>
        <strain evidence="1">JCM 18052</strain>
    </source>
</reference>
<dbReference type="Pfam" id="PF03663">
    <property type="entry name" value="Glyco_hydro_76"/>
    <property type="match status" value="1"/>
</dbReference>
<organism evidence="1 2">
    <name type="scientific">Luteolibacter yonseiensis</name>
    <dbReference type="NCBI Taxonomy" id="1144680"/>
    <lineage>
        <taxon>Bacteria</taxon>
        <taxon>Pseudomonadati</taxon>
        <taxon>Verrucomicrobiota</taxon>
        <taxon>Verrucomicrobiia</taxon>
        <taxon>Verrucomicrobiales</taxon>
        <taxon>Verrucomicrobiaceae</taxon>
        <taxon>Luteolibacter</taxon>
    </lineage>
</organism>
<comment type="caution">
    <text evidence="1">The sequence shown here is derived from an EMBL/GenBank/DDBJ whole genome shotgun (WGS) entry which is preliminary data.</text>
</comment>
<dbReference type="AlphaFoldDB" id="A0A934R616"/>
<dbReference type="SUPFAM" id="SSF48208">
    <property type="entry name" value="Six-hairpin glycosidases"/>
    <property type="match status" value="1"/>
</dbReference>
<dbReference type="EMBL" id="JAENIK010000011">
    <property type="protein sequence ID" value="MBK1816901.1"/>
    <property type="molecule type" value="Genomic_DNA"/>
</dbReference>
<dbReference type="RefSeq" id="WP_200351825.1">
    <property type="nucleotide sequence ID" value="NZ_BAABHZ010000006.1"/>
</dbReference>
<dbReference type="PANTHER" id="PTHR47791:SF4">
    <property type="entry name" value="(PUTATIVE SECRETED PROTEIN)-RELATED"/>
    <property type="match status" value="1"/>
</dbReference>